<feature type="compositionally biased region" description="Low complexity" evidence="1">
    <location>
        <begin position="51"/>
        <end position="62"/>
    </location>
</feature>
<dbReference type="InterPro" id="IPR029063">
    <property type="entry name" value="SAM-dependent_MTases_sf"/>
</dbReference>
<accession>A0A4Y7U020</accession>
<reference evidence="3 4" key="1">
    <citation type="journal article" date="2019" name="Nat. Ecol. Evol.">
        <title>Megaphylogeny resolves global patterns of mushroom evolution.</title>
        <authorList>
            <person name="Varga T."/>
            <person name="Krizsan K."/>
            <person name="Foldi C."/>
            <person name="Dima B."/>
            <person name="Sanchez-Garcia M."/>
            <person name="Sanchez-Ramirez S."/>
            <person name="Szollosi G.J."/>
            <person name="Szarkandi J.G."/>
            <person name="Papp V."/>
            <person name="Albert L."/>
            <person name="Andreopoulos W."/>
            <person name="Angelini C."/>
            <person name="Antonin V."/>
            <person name="Barry K.W."/>
            <person name="Bougher N.L."/>
            <person name="Buchanan P."/>
            <person name="Buyck B."/>
            <person name="Bense V."/>
            <person name="Catcheside P."/>
            <person name="Chovatia M."/>
            <person name="Cooper J."/>
            <person name="Damon W."/>
            <person name="Desjardin D."/>
            <person name="Finy P."/>
            <person name="Geml J."/>
            <person name="Haridas S."/>
            <person name="Hughes K."/>
            <person name="Justo A."/>
            <person name="Karasinski D."/>
            <person name="Kautmanova I."/>
            <person name="Kiss B."/>
            <person name="Kocsube S."/>
            <person name="Kotiranta H."/>
            <person name="LaButti K.M."/>
            <person name="Lechner B.E."/>
            <person name="Liimatainen K."/>
            <person name="Lipzen A."/>
            <person name="Lukacs Z."/>
            <person name="Mihaltcheva S."/>
            <person name="Morgado L.N."/>
            <person name="Niskanen T."/>
            <person name="Noordeloos M.E."/>
            <person name="Ohm R.A."/>
            <person name="Ortiz-Santana B."/>
            <person name="Ovrebo C."/>
            <person name="Racz N."/>
            <person name="Riley R."/>
            <person name="Savchenko A."/>
            <person name="Shiryaev A."/>
            <person name="Soop K."/>
            <person name="Spirin V."/>
            <person name="Szebenyi C."/>
            <person name="Tomsovsky M."/>
            <person name="Tulloss R.E."/>
            <person name="Uehling J."/>
            <person name="Grigoriev I.V."/>
            <person name="Vagvolgyi C."/>
            <person name="Papp T."/>
            <person name="Martin F.M."/>
            <person name="Miettinen O."/>
            <person name="Hibbett D.S."/>
            <person name="Nagy L.G."/>
        </authorList>
    </citation>
    <scope>NUCLEOTIDE SEQUENCE [LARGE SCALE GENOMIC DNA]</scope>
    <source>
        <strain evidence="3 4">FP101781</strain>
    </source>
</reference>
<feature type="compositionally biased region" description="Polar residues" evidence="1">
    <location>
        <begin position="323"/>
        <end position="335"/>
    </location>
</feature>
<feature type="region of interest" description="Disordered" evidence="1">
    <location>
        <begin position="936"/>
        <end position="957"/>
    </location>
</feature>
<feature type="compositionally biased region" description="Polar residues" evidence="1">
    <location>
        <begin position="1132"/>
        <end position="1166"/>
    </location>
</feature>
<dbReference type="AlphaFoldDB" id="A0A4Y7U020"/>
<feature type="compositionally biased region" description="Low complexity" evidence="1">
    <location>
        <begin position="129"/>
        <end position="144"/>
    </location>
</feature>
<dbReference type="Pfam" id="PF13649">
    <property type="entry name" value="Methyltransf_25"/>
    <property type="match status" value="1"/>
</dbReference>
<comment type="caution">
    <text evidence="3">The sequence shown here is derived from an EMBL/GenBank/DDBJ whole genome shotgun (WGS) entry which is preliminary data.</text>
</comment>
<feature type="region of interest" description="Disordered" evidence="1">
    <location>
        <begin position="747"/>
        <end position="780"/>
    </location>
</feature>
<feature type="compositionally biased region" description="Polar residues" evidence="1">
    <location>
        <begin position="342"/>
        <end position="352"/>
    </location>
</feature>
<feature type="compositionally biased region" description="Polar residues" evidence="1">
    <location>
        <begin position="173"/>
        <end position="187"/>
    </location>
</feature>
<feature type="domain" description="Methyltransferase" evidence="2">
    <location>
        <begin position="470"/>
        <end position="566"/>
    </location>
</feature>
<dbReference type="Gene3D" id="3.40.50.150">
    <property type="entry name" value="Vaccinia Virus protein VP39"/>
    <property type="match status" value="1"/>
</dbReference>
<feature type="compositionally biased region" description="Basic residues" evidence="1">
    <location>
        <begin position="299"/>
        <end position="312"/>
    </location>
</feature>
<dbReference type="PANTHER" id="PTHR24216:SF65">
    <property type="entry name" value="PAXILLIN-LIKE PROTEIN 1"/>
    <property type="match status" value="1"/>
</dbReference>
<evidence type="ECO:0000256" key="1">
    <source>
        <dbReference type="SAM" id="MobiDB-lite"/>
    </source>
</evidence>
<sequence length="1209" mass="132657">MPSHPTTASHPPLRKRHSNYLRGTERSTSPIPEMPPTRPPRNPARPHSIYPSSSSRPSTATSAKEDVTPWEVQSATVGDDRARARSGAPSIRSKASSVGLGGASTGPVEEVTPWELYPVPATVPSKRATSTSSSVPHTPSASSPRFPHSSKPTGATEDVTPWELYPEPEPEINSPTQKPIFTESPQASILAPPRSKAASVISNGSSAVQRQSTATGPTEEVTPWELQVPPTPEEPTEKAHHPAKQRLSLTLSKAQLEDVMPWELHPAPPTPPLPASMRNGTHSNRVSVSSSRLAEFGLRRRRSTGSRPSKFRSKPDHSKTPPRVNSSQAVSNNNFAEEPKSDSPSLLQNDTTWPLPPSGPPSSIPPSASKSSAKEQNSQFLTADRAILQELKRNIDARNAQFVLKGVGVHLTDGTVSSGKRHHPYPRHDVPYPRSYDREVVDMDVWETLFCQDICESLTWHVFDEPPSKVLDIGCGTGTWILNCARAWRVSSPMTGLDVVPLHPHLQQVGSEYASRITWVQTNFLEGLPFPNDEFDFVHVKRIALGVPEDKWDALFDEIYRVMKPGAAFEMLEEDLFFPGKPVEIDDDETDLASPLSRASSVKSAGGRSGIQMPPKPLDAAPQFRDSSIAATPTPGSAFPKALSRPASPEPPPRTSLSHEDGGERPSIDKTTTPPGSPLGYVTLIAPHSRSAARPTLYVRTGHNGSTLAFASTSPPKQFAAFNGSAVSLLNSISDSADGHLFRRRRSSTHLTSASDVQGNSQGLPAATHQSSSASLDGPSNGVKATLPFLLRTPEKGPANPRDHSLLEYIYYETLSSRFINTTPLSLLTTYLEYHFKDARTHPPLQFTFPPVPVKQETELGSATEDEDEEDPLTETSPVRSVGSRKSFSSTYRSAFSDDNGELLEEHRWLSMQGLLHHSSPYISLDASKGYAFTPAKKSSFTSNKGGDKGRKRKLSRLPNKTLNIDLRTLNLHLHLRAKEIVGCSESMWEWVQESQRMWQREKEMQRMNGRGRSLEIPHRHRPSSDNGPPDHKARVLEMAREDFNQLLLSFEMDMQDQASLNNSLKERFQWNVMDSAPPQNRRIFNMACEKYDKWSQQESNHATPINVTAPSPDTPAPPHDGPGAAVKGRARSNSHTILLNRNGSVNTTDRSNGSPSIAWAQSRSDTSAHFSAVPELAAPSTLAPTQKLSRSISVFVAWKPEESFKAKP</sequence>
<feature type="compositionally biased region" description="Polar residues" evidence="1">
    <location>
        <begin position="625"/>
        <end position="635"/>
    </location>
</feature>
<name>A0A4Y7U020_COPMI</name>
<dbReference type="EMBL" id="QPFP01000001">
    <property type="protein sequence ID" value="TEB39770.1"/>
    <property type="molecule type" value="Genomic_DNA"/>
</dbReference>
<feature type="compositionally biased region" description="Pro residues" evidence="1">
    <location>
        <begin position="32"/>
        <end position="43"/>
    </location>
</feature>
<organism evidence="3 4">
    <name type="scientific">Coprinellus micaceus</name>
    <name type="common">Glistening ink-cap mushroom</name>
    <name type="synonym">Coprinus micaceus</name>
    <dbReference type="NCBI Taxonomy" id="71717"/>
    <lineage>
        <taxon>Eukaryota</taxon>
        <taxon>Fungi</taxon>
        <taxon>Dikarya</taxon>
        <taxon>Basidiomycota</taxon>
        <taxon>Agaricomycotina</taxon>
        <taxon>Agaricomycetes</taxon>
        <taxon>Agaricomycetidae</taxon>
        <taxon>Agaricales</taxon>
        <taxon>Agaricineae</taxon>
        <taxon>Psathyrellaceae</taxon>
        <taxon>Coprinellus</taxon>
    </lineage>
</organism>
<feature type="region of interest" description="Disordered" evidence="1">
    <location>
        <begin position="859"/>
        <end position="884"/>
    </location>
</feature>
<dbReference type="OrthoDB" id="2013972at2759"/>
<feature type="compositionally biased region" description="Basic and acidic residues" evidence="1">
    <location>
        <begin position="657"/>
        <end position="668"/>
    </location>
</feature>
<gene>
    <name evidence="3" type="ORF">FA13DRAFT_1619073</name>
</gene>
<dbReference type="InterPro" id="IPR041698">
    <property type="entry name" value="Methyltransf_25"/>
</dbReference>
<feature type="compositionally biased region" description="Pro residues" evidence="1">
    <location>
        <begin position="354"/>
        <end position="364"/>
    </location>
</feature>
<evidence type="ECO:0000313" key="4">
    <source>
        <dbReference type="Proteomes" id="UP000298030"/>
    </source>
</evidence>
<proteinExistence type="predicted"/>
<feature type="compositionally biased region" description="Polar residues" evidence="1">
    <location>
        <begin position="278"/>
        <end position="292"/>
    </location>
</feature>
<dbReference type="SUPFAM" id="SSF53335">
    <property type="entry name" value="S-adenosyl-L-methionine-dependent methyltransferases"/>
    <property type="match status" value="1"/>
</dbReference>
<feature type="region of interest" description="Disordered" evidence="1">
    <location>
        <begin position="1098"/>
        <end position="1166"/>
    </location>
</feature>
<feature type="compositionally biased region" description="Polar residues" evidence="1">
    <location>
        <begin position="749"/>
        <end position="775"/>
    </location>
</feature>
<feature type="region of interest" description="Disordered" evidence="1">
    <location>
        <begin position="588"/>
        <end position="681"/>
    </location>
</feature>
<evidence type="ECO:0000313" key="3">
    <source>
        <dbReference type="EMBL" id="TEB39770.1"/>
    </source>
</evidence>
<dbReference type="Proteomes" id="UP000298030">
    <property type="component" value="Unassembled WGS sequence"/>
</dbReference>
<evidence type="ECO:0000259" key="2">
    <source>
        <dbReference type="Pfam" id="PF13649"/>
    </source>
</evidence>
<feature type="region of interest" description="Disordered" evidence="1">
    <location>
        <begin position="1"/>
        <end position="378"/>
    </location>
</feature>
<feature type="compositionally biased region" description="Acidic residues" evidence="1">
    <location>
        <begin position="864"/>
        <end position="873"/>
    </location>
</feature>
<dbReference type="STRING" id="71717.A0A4Y7U020"/>
<dbReference type="PANTHER" id="PTHR24216">
    <property type="entry name" value="PAXILLIN-RELATED"/>
    <property type="match status" value="1"/>
</dbReference>
<feature type="compositionally biased region" description="Polar residues" evidence="1">
    <location>
        <begin position="200"/>
        <end position="216"/>
    </location>
</feature>
<protein>
    <recommendedName>
        <fullName evidence="2">Methyltransferase domain-containing protein</fullName>
    </recommendedName>
</protein>
<keyword evidence="4" id="KW-1185">Reference proteome</keyword>
<feature type="compositionally biased region" description="Polar residues" evidence="1">
    <location>
        <begin position="1098"/>
        <end position="1112"/>
    </location>
</feature>
<dbReference type="CDD" id="cd02440">
    <property type="entry name" value="AdoMet_MTases"/>
    <property type="match status" value="1"/>
</dbReference>